<gene>
    <name evidence="2" type="ORF">AVEN_175012_1</name>
    <name evidence="1" type="ORF">AVEN_224348_1</name>
    <name evidence="3" type="ORF">AVEN_269183_1</name>
    <name evidence="4" type="ORF">AVEN_273122_1</name>
</gene>
<reference evidence="1 5" key="1">
    <citation type="journal article" date="2019" name="Sci. Rep.">
        <title>Orb-weaving spider Araneus ventricosus genome elucidates the spidroin gene catalogue.</title>
        <authorList>
            <person name="Kono N."/>
            <person name="Nakamura H."/>
            <person name="Ohtoshi R."/>
            <person name="Moran D.A.P."/>
            <person name="Shinohara A."/>
            <person name="Yoshida Y."/>
            <person name="Fujiwara M."/>
            <person name="Mori M."/>
            <person name="Tomita M."/>
            <person name="Arakawa K."/>
        </authorList>
    </citation>
    <scope>NUCLEOTIDE SEQUENCE [LARGE SCALE GENOMIC DNA]</scope>
</reference>
<evidence type="ECO:0000313" key="3">
    <source>
        <dbReference type="EMBL" id="GBO37731.1"/>
    </source>
</evidence>
<accession>A0A4Y2WJF4</accession>
<proteinExistence type="predicted"/>
<dbReference type="Proteomes" id="UP000499080">
    <property type="component" value="Unassembled WGS sequence"/>
</dbReference>
<evidence type="ECO:0000313" key="5">
    <source>
        <dbReference type="Proteomes" id="UP000499080"/>
    </source>
</evidence>
<name>A0A4Y2WJF4_ARAVE</name>
<dbReference type="EMBL" id="BGPR01062164">
    <property type="protein sequence ID" value="GBO37633.1"/>
    <property type="molecule type" value="Genomic_DNA"/>
</dbReference>
<evidence type="ECO:0000313" key="4">
    <source>
        <dbReference type="EMBL" id="GBO37742.1"/>
    </source>
</evidence>
<comment type="caution">
    <text evidence="1">The sequence shown here is derived from an EMBL/GenBank/DDBJ whole genome shotgun (WGS) entry which is preliminary data.</text>
</comment>
<sequence>MGQAAPESRPKTLAAFPEVFPKVRLPFPEYIPRQPVLDSYQGSPLLAVSSRLQKSTVGKVLPVKDFVLELNFRSYPRYVRRYSCLAILVAKSFAGIVQNVPQINRERFWLSDIANCHPGKFYRCLDT</sequence>
<dbReference type="EMBL" id="BGPR01062187">
    <property type="protein sequence ID" value="GBO37656.1"/>
    <property type="molecule type" value="Genomic_DNA"/>
</dbReference>
<evidence type="ECO:0000313" key="2">
    <source>
        <dbReference type="EMBL" id="GBO37656.1"/>
    </source>
</evidence>
<organism evidence="1 5">
    <name type="scientific">Araneus ventricosus</name>
    <name type="common">Orbweaver spider</name>
    <name type="synonym">Epeira ventricosa</name>
    <dbReference type="NCBI Taxonomy" id="182803"/>
    <lineage>
        <taxon>Eukaryota</taxon>
        <taxon>Metazoa</taxon>
        <taxon>Ecdysozoa</taxon>
        <taxon>Arthropoda</taxon>
        <taxon>Chelicerata</taxon>
        <taxon>Arachnida</taxon>
        <taxon>Araneae</taxon>
        <taxon>Araneomorphae</taxon>
        <taxon>Entelegynae</taxon>
        <taxon>Araneoidea</taxon>
        <taxon>Araneidae</taxon>
        <taxon>Araneus</taxon>
    </lineage>
</organism>
<dbReference type="AlphaFoldDB" id="A0A4Y2WJF4"/>
<keyword evidence="5" id="KW-1185">Reference proteome</keyword>
<dbReference type="EMBL" id="BGPR01062275">
    <property type="protein sequence ID" value="GBO37742.1"/>
    <property type="molecule type" value="Genomic_DNA"/>
</dbReference>
<protein>
    <submittedName>
        <fullName evidence="1">Uncharacterized protein</fullName>
    </submittedName>
</protein>
<dbReference type="EMBL" id="BGPR01062266">
    <property type="protein sequence ID" value="GBO37731.1"/>
    <property type="molecule type" value="Genomic_DNA"/>
</dbReference>
<evidence type="ECO:0000313" key="1">
    <source>
        <dbReference type="EMBL" id="GBO37633.1"/>
    </source>
</evidence>